<evidence type="ECO:0000313" key="2">
    <source>
        <dbReference type="Proteomes" id="UP001501175"/>
    </source>
</evidence>
<evidence type="ECO:0008006" key="3">
    <source>
        <dbReference type="Google" id="ProtNLM"/>
    </source>
</evidence>
<organism evidence="1 2">
    <name type="scientific">Nibrella saemangeumensis</name>
    <dbReference type="NCBI Taxonomy" id="1084526"/>
    <lineage>
        <taxon>Bacteria</taxon>
        <taxon>Pseudomonadati</taxon>
        <taxon>Bacteroidota</taxon>
        <taxon>Cytophagia</taxon>
        <taxon>Cytophagales</taxon>
        <taxon>Spirosomataceae</taxon>
        <taxon>Nibrella</taxon>
    </lineage>
</organism>
<evidence type="ECO:0000313" key="1">
    <source>
        <dbReference type="EMBL" id="GAA4464174.1"/>
    </source>
</evidence>
<dbReference type="RefSeq" id="WP_345246962.1">
    <property type="nucleotide sequence ID" value="NZ_BAABHD010000076.1"/>
</dbReference>
<proteinExistence type="predicted"/>
<sequence>MLSFELDILPYLKVGANGGQPSGPLLHEYYKCAVDHAAEIEEVFSTKYPKFLDVNRPKEQKQYKDYRREIFVNPFVGFINRVTSVFGYIRQADDFDVKFPSSELPDEDKLETYCGKGFSEDGSVMDWFFANAIPGYVRDPNAVLLTLPDAPSYDENEYVKPRLHLIPAGNVWLFQKGKKAVLLSTEKSWIQVGQEMKQEGSIIFFIDHESYCIARQTSDTPAGTVLPGRDPTAGWQILGLAYEPFDTVDADGNPVTELAQVFRPPLHYCNGLPARKLGLKRRARNAKKEEWYESLLSDAIPFIKLALQDQNDIQVEKNFHVSSQEWRRSTNKCKQKGCVGGVVYKQATIEGVEVITDTEECPVCKGTGFDVSGSGVGIIWVTGQENMGFMNGDTGKIPPGAPGGFIPRNIESLQELCKQFKENTNEAYATINMQFIRQTPLEVSGTSKRYDREELYRELNTQAAHVLSLLRFAYECIDAQRYGASGRDGVMVPDVMVPVRFNLENAELTREELNNAKERGYDPTLVEVFETKMLMYTVGEKTPEFLRYKLRKLLDPYKDMTDETKAFYMSMLFRDPQSSQQKKALERFWLSIHFDGLVSDALIDDEGFFELPLKQQREELYRRVRELMGPYTTGMAVSGAGQQGFPQLETMTMRPAVDAQNIDQIEQETK</sequence>
<dbReference type="Proteomes" id="UP001501175">
    <property type="component" value="Unassembled WGS sequence"/>
</dbReference>
<gene>
    <name evidence="1" type="ORF">GCM10023189_43110</name>
</gene>
<dbReference type="EMBL" id="BAABHD010000076">
    <property type="protein sequence ID" value="GAA4464174.1"/>
    <property type="molecule type" value="Genomic_DNA"/>
</dbReference>
<protein>
    <recommendedName>
        <fullName evidence="3">Phage portal protein</fullName>
    </recommendedName>
</protein>
<accession>A0ABP8NAP1</accession>
<name>A0ABP8NAP1_9BACT</name>
<keyword evidence="2" id="KW-1185">Reference proteome</keyword>
<reference evidence="2" key="1">
    <citation type="journal article" date="2019" name="Int. J. Syst. Evol. Microbiol.">
        <title>The Global Catalogue of Microorganisms (GCM) 10K type strain sequencing project: providing services to taxonomists for standard genome sequencing and annotation.</title>
        <authorList>
            <consortium name="The Broad Institute Genomics Platform"/>
            <consortium name="The Broad Institute Genome Sequencing Center for Infectious Disease"/>
            <person name="Wu L."/>
            <person name="Ma J."/>
        </authorList>
    </citation>
    <scope>NUCLEOTIDE SEQUENCE [LARGE SCALE GENOMIC DNA]</scope>
    <source>
        <strain evidence="2">JCM 17927</strain>
    </source>
</reference>
<comment type="caution">
    <text evidence="1">The sequence shown here is derived from an EMBL/GenBank/DDBJ whole genome shotgun (WGS) entry which is preliminary data.</text>
</comment>